<keyword evidence="17" id="KW-1185">Reference proteome</keyword>
<dbReference type="InterPro" id="IPR000713">
    <property type="entry name" value="Mur_ligase_N"/>
</dbReference>
<dbReference type="InterPro" id="IPR035911">
    <property type="entry name" value="MurE/MurF_N"/>
</dbReference>
<evidence type="ECO:0000256" key="8">
    <source>
        <dbReference type="ARBA" id="ARBA00022960"/>
    </source>
</evidence>
<keyword evidence="3" id="KW-0963">Cytoplasm</keyword>
<evidence type="ECO:0000256" key="12">
    <source>
        <dbReference type="RuleBase" id="RU004135"/>
    </source>
</evidence>
<dbReference type="PANTHER" id="PTHR23135:SF4">
    <property type="entry name" value="UDP-N-ACETYLMURAMOYL-L-ALANYL-D-GLUTAMATE--2,6-DIAMINOPIMELATE LIGASE MURE HOMOLOG, CHLOROPLASTIC"/>
    <property type="match status" value="1"/>
</dbReference>
<dbReference type="OrthoDB" id="1706403at2"/>
<evidence type="ECO:0000313" key="16">
    <source>
        <dbReference type="EMBL" id="TCQ04141.1"/>
    </source>
</evidence>
<comment type="similarity">
    <text evidence="2">Belongs to the MurCDEF family. MurE subfamily.</text>
</comment>
<evidence type="ECO:0000256" key="7">
    <source>
        <dbReference type="ARBA" id="ARBA00022840"/>
    </source>
</evidence>
<dbReference type="Pfam" id="PF08245">
    <property type="entry name" value="Mur_ligase_M"/>
    <property type="match status" value="1"/>
</dbReference>
<organism evidence="16 17">
    <name type="scientific">Serpentinicella alkaliphila</name>
    <dbReference type="NCBI Taxonomy" id="1734049"/>
    <lineage>
        <taxon>Bacteria</taxon>
        <taxon>Bacillati</taxon>
        <taxon>Bacillota</taxon>
        <taxon>Clostridia</taxon>
        <taxon>Peptostreptococcales</taxon>
        <taxon>Natronincolaceae</taxon>
        <taxon>Serpentinicella</taxon>
    </lineage>
</organism>
<feature type="domain" description="Mur ligase N-terminal catalytic" evidence="13">
    <location>
        <begin position="8"/>
        <end position="83"/>
    </location>
</feature>
<dbReference type="GO" id="GO:0008360">
    <property type="term" value="P:regulation of cell shape"/>
    <property type="evidence" value="ECO:0007669"/>
    <property type="project" value="UniProtKB-KW"/>
</dbReference>
<dbReference type="Gene3D" id="3.40.1190.10">
    <property type="entry name" value="Mur-like, catalytic domain"/>
    <property type="match status" value="1"/>
</dbReference>
<evidence type="ECO:0000313" key="17">
    <source>
        <dbReference type="Proteomes" id="UP000295504"/>
    </source>
</evidence>
<evidence type="ECO:0000256" key="2">
    <source>
        <dbReference type="ARBA" id="ARBA00005898"/>
    </source>
</evidence>
<feature type="domain" description="Mur ligase central" evidence="15">
    <location>
        <begin position="95"/>
        <end position="306"/>
    </location>
</feature>
<dbReference type="GO" id="GO:0051301">
    <property type="term" value="P:cell division"/>
    <property type="evidence" value="ECO:0007669"/>
    <property type="project" value="UniProtKB-KW"/>
</dbReference>
<dbReference type="NCBIfam" id="TIGR01085">
    <property type="entry name" value="murE"/>
    <property type="match status" value="1"/>
</dbReference>
<name>A0A4R2TL54_9FIRM</name>
<dbReference type="GO" id="GO:0071555">
    <property type="term" value="P:cell wall organization"/>
    <property type="evidence" value="ECO:0007669"/>
    <property type="project" value="UniProtKB-KW"/>
</dbReference>
<dbReference type="Gene3D" id="3.40.1390.10">
    <property type="entry name" value="MurE/MurF, N-terminal domain"/>
    <property type="match status" value="1"/>
</dbReference>
<dbReference type="EMBL" id="SLYC01000007">
    <property type="protein sequence ID" value="TCQ04141.1"/>
    <property type="molecule type" value="Genomic_DNA"/>
</dbReference>
<comment type="caution">
    <text evidence="16">The sequence shown here is derived from an EMBL/GenBank/DDBJ whole genome shotgun (WGS) entry which is preliminary data.</text>
</comment>
<dbReference type="SUPFAM" id="SSF53244">
    <property type="entry name" value="MurD-like peptide ligases, peptide-binding domain"/>
    <property type="match status" value="1"/>
</dbReference>
<dbReference type="SUPFAM" id="SSF63418">
    <property type="entry name" value="MurE/MurF N-terminal domain"/>
    <property type="match status" value="1"/>
</dbReference>
<comment type="pathway">
    <text evidence="1 12">Cell wall biogenesis; peptidoglycan biosynthesis.</text>
</comment>
<evidence type="ECO:0000256" key="5">
    <source>
        <dbReference type="ARBA" id="ARBA00022618"/>
    </source>
</evidence>
<dbReference type="InterPro" id="IPR005761">
    <property type="entry name" value="UDP-N-AcMur-Glu-dNH2Pim_ligase"/>
</dbReference>
<dbReference type="GO" id="GO:0005737">
    <property type="term" value="C:cytoplasm"/>
    <property type="evidence" value="ECO:0007669"/>
    <property type="project" value="UniProtKB-SubCell"/>
</dbReference>
<dbReference type="GO" id="GO:0004326">
    <property type="term" value="F:tetrahydrofolylpolyglutamate synthase activity"/>
    <property type="evidence" value="ECO:0007669"/>
    <property type="project" value="InterPro"/>
</dbReference>
<dbReference type="GO" id="GO:0009252">
    <property type="term" value="P:peptidoglycan biosynthetic process"/>
    <property type="evidence" value="ECO:0007669"/>
    <property type="project" value="UniProtKB-KW"/>
</dbReference>
<evidence type="ECO:0000259" key="14">
    <source>
        <dbReference type="Pfam" id="PF02875"/>
    </source>
</evidence>
<dbReference type="SUPFAM" id="SSF53623">
    <property type="entry name" value="MurD-like peptide ligases, catalytic domain"/>
    <property type="match status" value="1"/>
</dbReference>
<dbReference type="InterPro" id="IPR036565">
    <property type="entry name" value="Mur-like_cat_sf"/>
</dbReference>
<dbReference type="GO" id="GO:0005524">
    <property type="term" value="F:ATP binding"/>
    <property type="evidence" value="ECO:0007669"/>
    <property type="project" value="UniProtKB-KW"/>
</dbReference>
<comment type="subcellular location">
    <subcellularLocation>
        <location evidence="12">Cytoplasm</location>
    </subcellularLocation>
</comment>
<protein>
    <submittedName>
        <fullName evidence="16">UDP-N-acetylmuramoylalanyl-D-glutamate--2, 6-diaminopimelate ligase</fullName>
    </submittedName>
</protein>
<dbReference type="InterPro" id="IPR004101">
    <property type="entry name" value="Mur_ligase_C"/>
</dbReference>
<accession>A0A4R2TL54</accession>
<keyword evidence="9 12" id="KW-0573">Peptidoglycan synthesis</keyword>
<evidence type="ECO:0000256" key="3">
    <source>
        <dbReference type="ARBA" id="ARBA00022490"/>
    </source>
</evidence>
<feature type="domain" description="Mur ligase C-terminal" evidence="14">
    <location>
        <begin position="329"/>
        <end position="463"/>
    </location>
</feature>
<dbReference type="Proteomes" id="UP000295504">
    <property type="component" value="Unassembled WGS sequence"/>
</dbReference>
<evidence type="ECO:0000259" key="13">
    <source>
        <dbReference type="Pfam" id="PF01225"/>
    </source>
</evidence>
<dbReference type="InterPro" id="IPR018109">
    <property type="entry name" value="Folylpolyglutamate_synth_CS"/>
</dbReference>
<dbReference type="AlphaFoldDB" id="A0A4R2TL54"/>
<evidence type="ECO:0000256" key="1">
    <source>
        <dbReference type="ARBA" id="ARBA00004752"/>
    </source>
</evidence>
<keyword evidence="11 12" id="KW-0961">Cell wall biogenesis/degradation</keyword>
<dbReference type="InterPro" id="IPR013221">
    <property type="entry name" value="Mur_ligase_cen"/>
</dbReference>
<evidence type="ECO:0000256" key="9">
    <source>
        <dbReference type="ARBA" id="ARBA00022984"/>
    </source>
</evidence>
<evidence type="ECO:0000256" key="11">
    <source>
        <dbReference type="ARBA" id="ARBA00023316"/>
    </source>
</evidence>
<dbReference type="Pfam" id="PF01225">
    <property type="entry name" value="Mur_ligase"/>
    <property type="match status" value="1"/>
</dbReference>
<keyword evidence="10 12" id="KW-0131">Cell cycle</keyword>
<gene>
    <name evidence="16" type="ORF">EDD79_100719</name>
</gene>
<reference evidence="16 17" key="1">
    <citation type="submission" date="2019-03" db="EMBL/GenBank/DDBJ databases">
        <title>Genomic Encyclopedia of Type Strains, Phase IV (KMG-IV): sequencing the most valuable type-strain genomes for metagenomic binning, comparative biology and taxonomic classification.</title>
        <authorList>
            <person name="Goeker M."/>
        </authorList>
    </citation>
    <scope>NUCLEOTIDE SEQUENCE [LARGE SCALE GENOMIC DNA]</scope>
    <source>
        <strain evidence="16 17">DSM 100013</strain>
    </source>
</reference>
<keyword evidence="8 12" id="KW-0133">Cell shape</keyword>
<evidence type="ECO:0000256" key="4">
    <source>
        <dbReference type="ARBA" id="ARBA00022598"/>
    </source>
</evidence>
<dbReference type="Pfam" id="PF02875">
    <property type="entry name" value="Mur_ligase_C"/>
    <property type="match status" value="1"/>
</dbReference>
<dbReference type="RefSeq" id="WP_132847836.1">
    <property type="nucleotide sequence ID" value="NZ_CP058648.1"/>
</dbReference>
<keyword evidence="5 12" id="KW-0132">Cell division</keyword>
<proteinExistence type="inferred from homology"/>
<dbReference type="PANTHER" id="PTHR23135">
    <property type="entry name" value="MUR LIGASE FAMILY MEMBER"/>
    <property type="match status" value="1"/>
</dbReference>
<sequence length="501" mass="56566">MFIDGVQIKGVTCDSRKVEEGFAFFACKGEKTDGHFFINEAIEKGAAIIYTDREVELVKHDKVIIKKVDNTRKFLSEVCHEFYGFPSEKMKVVGVTGTNGKTTTTHLIYNVLRSQGISVGLIGTLYIKINDKTFDTKLTTPDAEDICYYMDLMVKENVQVVVMEVSSHALESYRACGIQFDIAVHTNIDVDHLNHHKTMENYISSKKKLFDQLPSGKIALINLDDEHGLKLLDSNDKIVVITYGLNSKSTITASSFDVDYNVAFTYCLQRGLTTLSGLEIEPFEYPIATNLLGKHNMYNLLAAITCCLLLDIPIENISQSLKIAIKIFRRMEIVYNKDFVIIDDTCHNPSSYDTVFNTVQNMQFKNLHIVNAIRGNRGEDINIENAEVICNWAGILNIKNILITSSKDCVTKKDTVSSSELNRFIKVFNDNNIVYEYHDKLYEAIEKVIDYVEEGDLILLLGAQGMDMGTKFALSLINTNNQLNFHHSKEQIGGEINNYLT</sequence>
<keyword evidence="6" id="KW-0547">Nucleotide-binding</keyword>
<keyword evidence="7" id="KW-0067">ATP-binding</keyword>
<keyword evidence="4 16" id="KW-0436">Ligase</keyword>
<evidence type="ECO:0000256" key="6">
    <source>
        <dbReference type="ARBA" id="ARBA00022741"/>
    </source>
</evidence>
<dbReference type="Gene3D" id="3.90.190.20">
    <property type="entry name" value="Mur ligase, C-terminal domain"/>
    <property type="match status" value="1"/>
</dbReference>
<evidence type="ECO:0000259" key="15">
    <source>
        <dbReference type="Pfam" id="PF08245"/>
    </source>
</evidence>
<dbReference type="InterPro" id="IPR036615">
    <property type="entry name" value="Mur_ligase_C_dom_sf"/>
</dbReference>
<dbReference type="PROSITE" id="PS01011">
    <property type="entry name" value="FOLYLPOLYGLU_SYNT_1"/>
    <property type="match status" value="1"/>
</dbReference>
<evidence type="ECO:0000256" key="10">
    <source>
        <dbReference type="ARBA" id="ARBA00023306"/>
    </source>
</evidence>